<keyword evidence="7 10" id="KW-0784">Thiamine biosynthesis</keyword>
<dbReference type="Gene3D" id="1.20.910.10">
    <property type="entry name" value="Heme oxygenase-like"/>
    <property type="match status" value="1"/>
</dbReference>
<dbReference type="Proteomes" id="UP000241208">
    <property type="component" value="Unassembled WGS sequence"/>
</dbReference>
<evidence type="ECO:0000313" key="13">
    <source>
        <dbReference type="Proteomes" id="UP000241208"/>
    </source>
</evidence>
<accession>A0A2T4LR50</accession>
<dbReference type="Pfam" id="PF03070">
    <property type="entry name" value="TENA_THI-4"/>
    <property type="match status" value="1"/>
</dbReference>
<comment type="similarity">
    <text evidence="3 10">Belongs to the TenA family.</text>
</comment>
<dbReference type="GO" id="GO:0050334">
    <property type="term" value="F:thiaminase activity"/>
    <property type="evidence" value="ECO:0007669"/>
    <property type="project" value="UniProtKB-EC"/>
</dbReference>
<dbReference type="RefSeq" id="WP_107385185.1">
    <property type="nucleotide sequence ID" value="NZ_CP126540.1"/>
</dbReference>
<dbReference type="EMBL" id="PYZR01000109">
    <property type="protein sequence ID" value="PTF65822.1"/>
    <property type="molecule type" value="Genomic_DNA"/>
</dbReference>
<evidence type="ECO:0000256" key="4">
    <source>
        <dbReference type="ARBA" id="ARBA00011881"/>
    </source>
</evidence>
<comment type="caution">
    <text evidence="12">The sequence shown here is derived from an EMBL/GenBank/DDBJ whole genome shotgun (WGS) entry which is preliminary data.</text>
</comment>
<evidence type="ECO:0000256" key="3">
    <source>
        <dbReference type="ARBA" id="ARBA00010264"/>
    </source>
</evidence>
<proteinExistence type="inferred from homology"/>
<dbReference type="PANTHER" id="PTHR43198">
    <property type="entry name" value="BIFUNCTIONAL TH2 PROTEIN"/>
    <property type="match status" value="1"/>
</dbReference>
<comment type="catalytic activity">
    <reaction evidence="9 10">
        <text>thiamine + H2O = 5-(2-hydroxyethyl)-4-methylthiazole + 4-amino-5-hydroxymethyl-2-methylpyrimidine + H(+)</text>
        <dbReference type="Rhea" id="RHEA:17509"/>
        <dbReference type="ChEBI" id="CHEBI:15377"/>
        <dbReference type="ChEBI" id="CHEBI:15378"/>
        <dbReference type="ChEBI" id="CHEBI:16892"/>
        <dbReference type="ChEBI" id="CHEBI:17957"/>
        <dbReference type="ChEBI" id="CHEBI:18385"/>
        <dbReference type="EC" id="3.5.99.2"/>
    </reaction>
</comment>
<evidence type="ECO:0000256" key="1">
    <source>
        <dbReference type="ARBA" id="ARBA00001881"/>
    </source>
</evidence>
<dbReference type="STRING" id="29382.BZ166_08430"/>
<organism evidence="12 13">
    <name type="scientific">Staphylococcus cohnii</name>
    <dbReference type="NCBI Taxonomy" id="29382"/>
    <lineage>
        <taxon>Bacteria</taxon>
        <taxon>Bacillati</taxon>
        <taxon>Bacillota</taxon>
        <taxon>Bacilli</taxon>
        <taxon>Bacillales</taxon>
        <taxon>Staphylococcaceae</taxon>
        <taxon>Staphylococcus</taxon>
        <taxon>Staphylococcus cohnii species complex</taxon>
    </lineage>
</organism>
<keyword evidence="10" id="KW-0378">Hydrolase</keyword>
<evidence type="ECO:0000259" key="11">
    <source>
        <dbReference type="Pfam" id="PF03070"/>
    </source>
</evidence>
<comment type="function">
    <text evidence="8">Catalyzes an amino-pyrimidine hydrolysis reaction at the C5' of the pyrimidine moiety of thiamine compounds, a reaction that is part of a thiamine salvage pathway. Thus, catalyzes the conversion of 4-amino-5-aminomethyl-2-methylpyrimidine to 4-amino-5-hydroxymethyl-2-methylpyrimidine (HMP). Is also able to catalyze the hydrolytic cleavage of thiamine; however, this thiaminase activity may not be physiologically relevant. Therefore, is probably involved in the regeneration of the thiamine pyrimidine from thiamine degraded products present in the environment, rather than in thiamine degradation.</text>
</comment>
<evidence type="ECO:0000313" key="12">
    <source>
        <dbReference type="EMBL" id="PTF65822.1"/>
    </source>
</evidence>
<dbReference type="NCBIfam" id="TIGR04306">
    <property type="entry name" value="salvage_TenA"/>
    <property type="match status" value="1"/>
</dbReference>
<dbReference type="GO" id="GO:0009228">
    <property type="term" value="P:thiamine biosynthetic process"/>
    <property type="evidence" value="ECO:0007669"/>
    <property type="project" value="UniProtKB-KW"/>
</dbReference>
<comment type="pathway">
    <text evidence="2 10">Cofactor biosynthesis; thiamine diphosphate biosynthesis.</text>
</comment>
<reference evidence="12 13" key="1">
    <citation type="journal article" date="2016" name="Front. Microbiol.">
        <title>Comprehensive Phylogenetic Analysis of Bovine Non-aureus Staphylococci Species Based on Whole-Genome Sequencing.</title>
        <authorList>
            <person name="Naushad S."/>
            <person name="Barkema H.W."/>
            <person name="Luby C."/>
            <person name="Condas L.A."/>
            <person name="Nobrega D.B."/>
            <person name="Carson D.A."/>
            <person name="De Buck J."/>
        </authorList>
    </citation>
    <scope>NUCLEOTIDE SEQUENCE [LARGE SCALE GENOMIC DNA]</scope>
    <source>
        <strain evidence="12 13">SNUC 3829</strain>
    </source>
</reference>
<name>A0A2T4LR50_9STAP</name>
<evidence type="ECO:0000256" key="9">
    <source>
        <dbReference type="ARBA" id="ARBA00048337"/>
    </source>
</evidence>
<dbReference type="GO" id="GO:0005829">
    <property type="term" value="C:cytosol"/>
    <property type="evidence" value="ECO:0007669"/>
    <property type="project" value="TreeGrafter"/>
</dbReference>
<evidence type="ECO:0000256" key="6">
    <source>
        <dbReference type="ARBA" id="ARBA00013647"/>
    </source>
</evidence>
<dbReference type="PANTHER" id="PTHR43198:SF2">
    <property type="entry name" value="SI:CH1073-67J19.1-RELATED"/>
    <property type="match status" value="1"/>
</dbReference>
<sequence length="229" mass="26817">MLFSQELKEASKPIIEDIYNDSFIQEMLHGTISNEALKFYLRADASYLKEFANIYALLIPKMNRLEEVQFLVEQIQFIVDGEVEAHEILAAYVQENYDEIVQEKVWPPSGDHYIKHMYFNAYSKENAAYTIAAMAPCPYVYQVIAKEALKDNELNKDSILSKWFEFYSTEMDELVNIFDGLMDRLTQNISVEEKEAIKSCFLQSTIHERNFFNMAYIQENWLYGGQTNE</sequence>
<dbReference type="CDD" id="cd19360">
    <property type="entry name" value="TenA_C_SaTenA-like"/>
    <property type="match status" value="1"/>
</dbReference>
<dbReference type="InterPro" id="IPR004305">
    <property type="entry name" value="Thiaminase-2/PQQC"/>
</dbReference>
<dbReference type="AlphaFoldDB" id="A0A2T4LR50"/>
<dbReference type="InterPro" id="IPR027574">
    <property type="entry name" value="Thiaminase_II"/>
</dbReference>
<dbReference type="InterPro" id="IPR016084">
    <property type="entry name" value="Haem_Oase-like_multi-hlx"/>
</dbReference>
<comment type="subunit">
    <text evidence="4">Homotetramer.</text>
</comment>
<dbReference type="EC" id="3.5.99.2" evidence="5 10"/>
<evidence type="ECO:0000256" key="10">
    <source>
        <dbReference type="RuleBase" id="RU363093"/>
    </source>
</evidence>
<dbReference type="SUPFAM" id="SSF48613">
    <property type="entry name" value="Heme oxygenase-like"/>
    <property type="match status" value="1"/>
</dbReference>
<protein>
    <recommendedName>
        <fullName evidence="6 10">Aminopyrimidine aminohydrolase</fullName>
        <ecNumber evidence="5 10">3.5.99.2</ecNumber>
    </recommendedName>
</protein>
<comment type="catalytic activity">
    <reaction evidence="1 10">
        <text>4-amino-5-aminomethyl-2-methylpyrimidine + H2O = 4-amino-5-hydroxymethyl-2-methylpyrimidine + NH4(+)</text>
        <dbReference type="Rhea" id="RHEA:31799"/>
        <dbReference type="ChEBI" id="CHEBI:15377"/>
        <dbReference type="ChEBI" id="CHEBI:16892"/>
        <dbReference type="ChEBI" id="CHEBI:28938"/>
        <dbReference type="ChEBI" id="CHEBI:63416"/>
        <dbReference type="EC" id="3.5.99.2"/>
    </reaction>
</comment>
<dbReference type="UniPathway" id="UPA00060"/>
<gene>
    <name evidence="12" type="primary">tenA</name>
    <name evidence="12" type="ORF">BUY34_09215</name>
</gene>
<dbReference type="GO" id="GO:0009229">
    <property type="term" value="P:thiamine diphosphate biosynthetic process"/>
    <property type="evidence" value="ECO:0007669"/>
    <property type="project" value="UniProtKB-UniPathway"/>
</dbReference>
<evidence type="ECO:0000256" key="2">
    <source>
        <dbReference type="ARBA" id="ARBA00004948"/>
    </source>
</evidence>
<evidence type="ECO:0000256" key="8">
    <source>
        <dbReference type="ARBA" id="ARBA00045954"/>
    </source>
</evidence>
<dbReference type="InterPro" id="IPR050967">
    <property type="entry name" value="Thiamine_Salvage_TenA"/>
</dbReference>
<evidence type="ECO:0000256" key="7">
    <source>
        <dbReference type="ARBA" id="ARBA00022977"/>
    </source>
</evidence>
<evidence type="ECO:0000256" key="5">
    <source>
        <dbReference type="ARBA" id="ARBA00012684"/>
    </source>
</evidence>
<feature type="domain" description="Thiaminase-2/PQQC" evidence="11">
    <location>
        <begin position="12"/>
        <end position="216"/>
    </location>
</feature>